<dbReference type="KEGG" id="fax:FUAX_15380"/>
<dbReference type="GO" id="GO:0009378">
    <property type="term" value="F:four-way junction helicase activity"/>
    <property type="evidence" value="ECO:0007669"/>
    <property type="project" value="TreeGrafter"/>
</dbReference>
<dbReference type="FunFam" id="3.40.50.300:FF:001389">
    <property type="entry name" value="ATP-dependent DNA helicase RecQ"/>
    <property type="match status" value="1"/>
</dbReference>
<evidence type="ECO:0000259" key="13">
    <source>
        <dbReference type="PROSITE" id="PS51192"/>
    </source>
</evidence>
<evidence type="ECO:0000313" key="15">
    <source>
        <dbReference type="EMBL" id="BDD09106.1"/>
    </source>
</evidence>
<dbReference type="Pfam" id="PF00271">
    <property type="entry name" value="Helicase_C"/>
    <property type="match status" value="1"/>
</dbReference>
<dbReference type="GO" id="GO:0030894">
    <property type="term" value="C:replisome"/>
    <property type="evidence" value="ECO:0007669"/>
    <property type="project" value="TreeGrafter"/>
</dbReference>
<dbReference type="GO" id="GO:0006281">
    <property type="term" value="P:DNA repair"/>
    <property type="evidence" value="ECO:0007669"/>
    <property type="project" value="TreeGrafter"/>
</dbReference>
<evidence type="ECO:0000256" key="3">
    <source>
        <dbReference type="ARBA" id="ARBA00022741"/>
    </source>
</evidence>
<dbReference type="InterPro" id="IPR001650">
    <property type="entry name" value="Helicase_C-like"/>
</dbReference>
<dbReference type="CDD" id="cd17920">
    <property type="entry name" value="DEXHc_RecQ"/>
    <property type="match status" value="1"/>
</dbReference>
<dbReference type="Pfam" id="PF00270">
    <property type="entry name" value="DEAD"/>
    <property type="match status" value="1"/>
</dbReference>
<dbReference type="Gene3D" id="1.10.10.10">
    <property type="entry name" value="Winged helix-like DNA-binding domain superfamily/Winged helix DNA-binding domain"/>
    <property type="match status" value="1"/>
</dbReference>
<reference evidence="15 16" key="1">
    <citation type="submission" date="2021-12" db="EMBL/GenBank/DDBJ databases">
        <title>Genome sequencing of bacteria with rrn-lacking chromosome and rrn-plasmid.</title>
        <authorList>
            <person name="Anda M."/>
            <person name="Iwasaki W."/>
        </authorList>
    </citation>
    <scope>NUCLEOTIDE SEQUENCE [LARGE SCALE GENOMIC DNA]</scope>
    <source>
        <strain evidence="15 16">DSM 100852</strain>
    </source>
</reference>
<comment type="similarity">
    <text evidence="1">Belongs to the helicase family. RecQ subfamily.</text>
</comment>
<dbReference type="GO" id="GO:0003677">
    <property type="term" value="F:DNA binding"/>
    <property type="evidence" value="ECO:0007669"/>
    <property type="project" value="UniProtKB-KW"/>
</dbReference>
<dbReference type="InterPro" id="IPR011545">
    <property type="entry name" value="DEAD/DEAH_box_helicase_dom"/>
</dbReference>
<sequence>MSQPLEILNKYWGFQTFRPMQDEIVDSVLAGHDTLALLPTGGGKSVCFQVPALCKEGLCLVVSPLIALMRDQVEQLRAKGIRAEALYSGMSRRQIDTILDNCRFGDVKFLYVSPERLKTELFLARSEDMNISLLAIDEAHCISQWGYDFRPPYLEIAEFRQRLPEGVPVIALTATATEEVQSDIMERLEFRGKNAFRKSFARDNLSYSVRVTDDKEGKLVEILKKVPGTAVVYARTRKRCQDIAQWLRRQGIQADYYHAGLHPDSRATKQEDWIKNRCRVIVATNAFGMGIDKPDVRVVAHLDIPDTPEAYYQEAGRAGRDGKKAFAVIIIDENDPKKAIERIEKNFPTLNEMRHVYQCLANHYKLAIGSGEFNSFDFDLPNFSKKYGLNPLLAYNSVKKLAEEGYFELSESFHEPSKVNIKVDNRRLYEFRLFSSDYDAIIQALLRFYGGELFGNYKRISESNLATALETSPDTVAKILRTLQQMEILDYDERKDMPQLTYLESRHNASNLPIDVKRYEERKELIIGKAQAMADYTTNDKECRTRQLLAYFGEEYERCGVCDVCVSEKKISTEKLKQIRHDILLLLRSGQREAKNLHDALPTSVDIATFAEIVREMAEDGQVRLEDGMVTAMGK</sequence>
<evidence type="ECO:0000313" key="16">
    <source>
        <dbReference type="Proteomes" id="UP001348817"/>
    </source>
</evidence>
<dbReference type="InterPro" id="IPR027417">
    <property type="entry name" value="P-loop_NTPase"/>
</dbReference>
<keyword evidence="8" id="KW-0413">Isomerase</keyword>
<dbReference type="InterPro" id="IPR032284">
    <property type="entry name" value="RecQ_Zn-bd"/>
</dbReference>
<dbReference type="PANTHER" id="PTHR13710:SF105">
    <property type="entry name" value="ATP-DEPENDENT DNA HELICASE Q1"/>
    <property type="match status" value="1"/>
</dbReference>
<protein>
    <recommendedName>
        <fullName evidence="11">ATP-dependent DNA helicase RecQ</fullName>
        <ecNumber evidence="10">5.6.2.4</ecNumber>
    </recommendedName>
    <alternativeName>
        <fullName evidence="12">DNA 3'-5' helicase RecQ</fullName>
    </alternativeName>
</protein>
<dbReference type="SMART" id="SM00490">
    <property type="entry name" value="HELICc"/>
    <property type="match status" value="1"/>
</dbReference>
<dbReference type="InterPro" id="IPR014001">
    <property type="entry name" value="Helicase_ATP-bd"/>
</dbReference>
<feature type="domain" description="Helicase C-terminal" evidence="14">
    <location>
        <begin position="218"/>
        <end position="368"/>
    </location>
</feature>
<evidence type="ECO:0000256" key="10">
    <source>
        <dbReference type="ARBA" id="ARBA00034808"/>
    </source>
</evidence>
<dbReference type="GO" id="GO:0043138">
    <property type="term" value="F:3'-5' DNA helicase activity"/>
    <property type="evidence" value="ECO:0007669"/>
    <property type="project" value="UniProtKB-EC"/>
</dbReference>
<name>A0AAU9CJM1_9BACT</name>
<evidence type="ECO:0000256" key="12">
    <source>
        <dbReference type="ARBA" id="ARBA00044550"/>
    </source>
</evidence>
<dbReference type="Pfam" id="PF16124">
    <property type="entry name" value="RecQ_Zn_bind"/>
    <property type="match status" value="1"/>
</dbReference>
<accession>A0AAU9CJM1</accession>
<evidence type="ECO:0000256" key="7">
    <source>
        <dbReference type="ARBA" id="ARBA00023125"/>
    </source>
</evidence>
<keyword evidence="4" id="KW-0378">Hydrolase</keyword>
<dbReference type="EMBL" id="AP025314">
    <property type="protein sequence ID" value="BDD09106.1"/>
    <property type="molecule type" value="Genomic_DNA"/>
</dbReference>
<keyword evidence="7" id="KW-0238">DNA-binding</keyword>
<dbReference type="GO" id="GO:0005737">
    <property type="term" value="C:cytoplasm"/>
    <property type="evidence" value="ECO:0007669"/>
    <property type="project" value="TreeGrafter"/>
</dbReference>
<dbReference type="Proteomes" id="UP001348817">
    <property type="component" value="Chromosome"/>
</dbReference>
<keyword evidence="5 15" id="KW-0347">Helicase</keyword>
<dbReference type="GO" id="GO:0006310">
    <property type="term" value="P:DNA recombination"/>
    <property type="evidence" value="ECO:0007669"/>
    <property type="project" value="InterPro"/>
</dbReference>
<comment type="catalytic activity">
    <reaction evidence="9">
        <text>Couples ATP hydrolysis with the unwinding of duplex DNA by translocating in the 3'-5' direction.</text>
        <dbReference type="EC" id="5.6.2.4"/>
    </reaction>
</comment>
<dbReference type="PROSITE" id="PS51194">
    <property type="entry name" value="HELICASE_CTER"/>
    <property type="match status" value="1"/>
</dbReference>
<dbReference type="NCBIfam" id="TIGR00614">
    <property type="entry name" value="recQ_fam"/>
    <property type="match status" value="1"/>
</dbReference>
<keyword evidence="3" id="KW-0547">Nucleotide-binding</keyword>
<dbReference type="PANTHER" id="PTHR13710">
    <property type="entry name" value="DNA HELICASE RECQ FAMILY MEMBER"/>
    <property type="match status" value="1"/>
</dbReference>
<proteinExistence type="inferred from homology"/>
<dbReference type="AlphaFoldDB" id="A0AAU9CJM1"/>
<evidence type="ECO:0000256" key="1">
    <source>
        <dbReference type="ARBA" id="ARBA00005446"/>
    </source>
</evidence>
<evidence type="ECO:0000256" key="11">
    <source>
        <dbReference type="ARBA" id="ARBA00044535"/>
    </source>
</evidence>
<dbReference type="SMART" id="SM00487">
    <property type="entry name" value="DEXDc"/>
    <property type="match status" value="1"/>
</dbReference>
<dbReference type="GO" id="GO:0005524">
    <property type="term" value="F:ATP binding"/>
    <property type="evidence" value="ECO:0007669"/>
    <property type="project" value="UniProtKB-KW"/>
</dbReference>
<evidence type="ECO:0000259" key="14">
    <source>
        <dbReference type="PROSITE" id="PS51194"/>
    </source>
</evidence>
<dbReference type="GO" id="GO:0046872">
    <property type="term" value="F:metal ion binding"/>
    <property type="evidence" value="ECO:0007669"/>
    <property type="project" value="UniProtKB-KW"/>
</dbReference>
<dbReference type="InterPro" id="IPR004589">
    <property type="entry name" value="DNA_helicase_ATP-dep_RecQ"/>
</dbReference>
<evidence type="ECO:0000256" key="8">
    <source>
        <dbReference type="ARBA" id="ARBA00023235"/>
    </source>
</evidence>
<dbReference type="GO" id="GO:0043590">
    <property type="term" value="C:bacterial nucleoid"/>
    <property type="evidence" value="ECO:0007669"/>
    <property type="project" value="TreeGrafter"/>
</dbReference>
<evidence type="ECO:0000256" key="6">
    <source>
        <dbReference type="ARBA" id="ARBA00022840"/>
    </source>
</evidence>
<organism evidence="15 16">
    <name type="scientific">Fulvitalea axinellae</name>
    <dbReference type="NCBI Taxonomy" id="1182444"/>
    <lineage>
        <taxon>Bacteria</taxon>
        <taxon>Pseudomonadati</taxon>
        <taxon>Bacteroidota</taxon>
        <taxon>Cytophagia</taxon>
        <taxon>Cytophagales</taxon>
        <taxon>Persicobacteraceae</taxon>
        <taxon>Fulvitalea</taxon>
    </lineage>
</organism>
<feature type="domain" description="Helicase ATP-binding" evidence="13">
    <location>
        <begin position="25"/>
        <end position="194"/>
    </location>
</feature>
<evidence type="ECO:0000256" key="9">
    <source>
        <dbReference type="ARBA" id="ARBA00034617"/>
    </source>
</evidence>
<dbReference type="PROSITE" id="PS51192">
    <property type="entry name" value="HELICASE_ATP_BIND_1"/>
    <property type="match status" value="1"/>
</dbReference>
<keyword evidence="2" id="KW-0479">Metal-binding</keyword>
<dbReference type="Gene3D" id="3.40.50.300">
    <property type="entry name" value="P-loop containing nucleotide triphosphate hydrolases"/>
    <property type="match status" value="2"/>
</dbReference>
<evidence type="ECO:0000256" key="4">
    <source>
        <dbReference type="ARBA" id="ARBA00022801"/>
    </source>
</evidence>
<dbReference type="GO" id="GO:0016787">
    <property type="term" value="F:hydrolase activity"/>
    <property type="evidence" value="ECO:0007669"/>
    <property type="project" value="UniProtKB-KW"/>
</dbReference>
<gene>
    <name evidence="15" type="ORF">FUAX_15380</name>
</gene>
<evidence type="ECO:0000256" key="2">
    <source>
        <dbReference type="ARBA" id="ARBA00022723"/>
    </source>
</evidence>
<dbReference type="InterPro" id="IPR036388">
    <property type="entry name" value="WH-like_DNA-bd_sf"/>
</dbReference>
<dbReference type="EC" id="5.6.2.4" evidence="10"/>
<evidence type="ECO:0000256" key="5">
    <source>
        <dbReference type="ARBA" id="ARBA00022806"/>
    </source>
</evidence>
<dbReference type="RefSeq" id="WP_338394323.1">
    <property type="nucleotide sequence ID" value="NZ_AP025314.1"/>
</dbReference>
<keyword evidence="16" id="KW-1185">Reference proteome</keyword>
<dbReference type="SUPFAM" id="SSF52540">
    <property type="entry name" value="P-loop containing nucleoside triphosphate hydrolases"/>
    <property type="match status" value="1"/>
</dbReference>
<keyword evidence="6" id="KW-0067">ATP-binding</keyword>